<name>A0ABT8KJ48_9BACT</name>
<dbReference type="PANTHER" id="PTHR32322:SF18">
    <property type="entry name" value="S-ADENOSYLMETHIONINE_S-ADENOSYLHOMOCYSTEINE TRANSPORTER"/>
    <property type="match status" value="1"/>
</dbReference>
<keyword evidence="4 6" id="KW-1133">Transmembrane helix</keyword>
<dbReference type="Pfam" id="PF00892">
    <property type="entry name" value="EamA"/>
    <property type="match status" value="2"/>
</dbReference>
<feature type="transmembrane region" description="Helical" evidence="6">
    <location>
        <begin position="254"/>
        <end position="271"/>
    </location>
</feature>
<dbReference type="InterPro" id="IPR037185">
    <property type="entry name" value="EmrE-like"/>
</dbReference>
<evidence type="ECO:0000256" key="3">
    <source>
        <dbReference type="ARBA" id="ARBA00022692"/>
    </source>
</evidence>
<feature type="transmembrane region" description="Helical" evidence="6">
    <location>
        <begin position="39"/>
        <end position="59"/>
    </location>
</feature>
<evidence type="ECO:0000256" key="4">
    <source>
        <dbReference type="ARBA" id="ARBA00022989"/>
    </source>
</evidence>
<evidence type="ECO:0000313" key="8">
    <source>
        <dbReference type="EMBL" id="MDN5200736.1"/>
    </source>
</evidence>
<comment type="caution">
    <text evidence="8">The sequence shown here is derived from an EMBL/GenBank/DDBJ whole genome shotgun (WGS) entry which is preliminary data.</text>
</comment>
<feature type="transmembrane region" description="Helical" evidence="6">
    <location>
        <begin position="227"/>
        <end position="247"/>
    </location>
</feature>
<evidence type="ECO:0000313" key="9">
    <source>
        <dbReference type="Proteomes" id="UP001172082"/>
    </source>
</evidence>
<dbReference type="InterPro" id="IPR000620">
    <property type="entry name" value="EamA_dom"/>
</dbReference>
<dbReference type="EMBL" id="JAUJEA010000001">
    <property type="protein sequence ID" value="MDN5200736.1"/>
    <property type="molecule type" value="Genomic_DNA"/>
</dbReference>
<keyword evidence="5 6" id="KW-0472">Membrane</keyword>
<protein>
    <submittedName>
        <fullName evidence="8">DMT family transporter</fullName>
    </submittedName>
</protein>
<feature type="transmembrane region" description="Helical" evidence="6">
    <location>
        <begin position="7"/>
        <end position="27"/>
    </location>
</feature>
<feature type="transmembrane region" description="Helical" evidence="6">
    <location>
        <begin position="126"/>
        <end position="144"/>
    </location>
</feature>
<dbReference type="SUPFAM" id="SSF103481">
    <property type="entry name" value="Multidrug resistance efflux transporter EmrE"/>
    <property type="match status" value="2"/>
</dbReference>
<organism evidence="8 9">
    <name type="scientific">Splendidivirga corallicola</name>
    <dbReference type="NCBI Taxonomy" id="3051826"/>
    <lineage>
        <taxon>Bacteria</taxon>
        <taxon>Pseudomonadati</taxon>
        <taxon>Bacteroidota</taxon>
        <taxon>Cytophagia</taxon>
        <taxon>Cytophagales</taxon>
        <taxon>Splendidivirgaceae</taxon>
        <taxon>Splendidivirga</taxon>
    </lineage>
</organism>
<feature type="transmembrane region" description="Helical" evidence="6">
    <location>
        <begin position="98"/>
        <end position="119"/>
    </location>
</feature>
<dbReference type="Proteomes" id="UP001172082">
    <property type="component" value="Unassembled WGS sequence"/>
</dbReference>
<feature type="domain" description="EamA" evidence="7">
    <location>
        <begin position="158"/>
        <end position="293"/>
    </location>
</feature>
<keyword evidence="2" id="KW-1003">Cell membrane</keyword>
<feature type="transmembrane region" description="Helical" evidence="6">
    <location>
        <begin position="71"/>
        <end position="92"/>
    </location>
</feature>
<keyword evidence="9" id="KW-1185">Reference proteome</keyword>
<dbReference type="InterPro" id="IPR050638">
    <property type="entry name" value="AA-Vitamin_Transporters"/>
</dbReference>
<dbReference type="RefSeq" id="WP_346750756.1">
    <property type="nucleotide sequence ID" value="NZ_JAUJEA010000001.1"/>
</dbReference>
<feature type="transmembrane region" description="Helical" evidence="6">
    <location>
        <begin position="156"/>
        <end position="176"/>
    </location>
</feature>
<gene>
    <name evidence="8" type="ORF">QQ008_05175</name>
</gene>
<proteinExistence type="predicted"/>
<evidence type="ECO:0000256" key="1">
    <source>
        <dbReference type="ARBA" id="ARBA00004651"/>
    </source>
</evidence>
<keyword evidence="3 6" id="KW-0812">Transmembrane</keyword>
<comment type="subcellular location">
    <subcellularLocation>
        <location evidence="1">Cell membrane</location>
        <topology evidence="1">Multi-pass membrane protein</topology>
    </subcellularLocation>
</comment>
<accession>A0ABT8KJ48</accession>
<evidence type="ECO:0000259" key="7">
    <source>
        <dbReference type="Pfam" id="PF00892"/>
    </source>
</evidence>
<dbReference type="PANTHER" id="PTHR32322">
    <property type="entry name" value="INNER MEMBRANE TRANSPORTER"/>
    <property type="match status" value="1"/>
</dbReference>
<sequence>MGNNNHLLGVLFAFGATLFWSGNYIVARGVYESTPPVTLAFWRWTFALTAILPFSFKYFSNHYLKLIRRHFKYLCITALFGVTIFNTLVYIASHTTSALNLSLIAITCPAFILIISAIFLKKKLSVREITGSIVALSGLVVLITKGSLEQLMELDFSIGDIWMLVASIIFALYSIFLKDKPKSMDLGFFLFITFLLGLLFLVPFYIWEFNLEGAIPFTSDNILVFSYLGIFAALLSYFLWTRAILLIGPIKTSAIYYTLPVFSSIAAYLLLGENIEAVQLFSMFIVVTGILLCTIRT</sequence>
<feature type="transmembrane region" description="Helical" evidence="6">
    <location>
        <begin position="277"/>
        <end position="295"/>
    </location>
</feature>
<reference evidence="8" key="1">
    <citation type="submission" date="2023-06" db="EMBL/GenBank/DDBJ databases">
        <title>Genomic of Parafulvivirga corallium.</title>
        <authorList>
            <person name="Wang G."/>
        </authorList>
    </citation>
    <scope>NUCLEOTIDE SEQUENCE</scope>
    <source>
        <strain evidence="8">BMA10</strain>
    </source>
</reference>
<evidence type="ECO:0000256" key="6">
    <source>
        <dbReference type="SAM" id="Phobius"/>
    </source>
</evidence>
<evidence type="ECO:0000256" key="5">
    <source>
        <dbReference type="ARBA" id="ARBA00023136"/>
    </source>
</evidence>
<feature type="transmembrane region" description="Helical" evidence="6">
    <location>
        <begin position="188"/>
        <end position="207"/>
    </location>
</feature>
<evidence type="ECO:0000256" key="2">
    <source>
        <dbReference type="ARBA" id="ARBA00022475"/>
    </source>
</evidence>
<feature type="domain" description="EamA" evidence="7">
    <location>
        <begin position="8"/>
        <end position="143"/>
    </location>
</feature>